<dbReference type="InterPro" id="IPR019734">
    <property type="entry name" value="TPR_rpt"/>
</dbReference>
<keyword evidence="1" id="KW-0677">Repeat</keyword>
<dbReference type="Proteomes" id="UP000033930">
    <property type="component" value="Unassembled WGS sequence"/>
</dbReference>
<proteinExistence type="predicted"/>
<dbReference type="AlphaFoldDB" id="A0A0G0VG21"/>
<dbReference type="Pfam" id="PF07719">
    <property type="entry name" value="TPR_2"/>
    <property type="match status" value="1"/>
</dbReference>
<protein>
    <recommendedName>
        <fullName evidence="6">Tetratricopeptide repeat protein</fullName>
    </recommendedName>
</protein>
<keyword evidence="2 3" id="KW-0802">TPR repeat</keyword>
<dbReference type="Gene3D" id="1.25.40.10">
    <property type="entry name" value="Tetratricopeptide repeat domain"/>
    <property type="match status" value="1"/>
</dbReference>
<accession>A0A0G0VG21</accession>
<evidence type="ECO:0000256" key="2">
    <source>
        <dbReference type="ARBA" id="ARBA00022803"/>
    </source>
</evidence>
<evidence type="ECO:0000313" key="4">
    <source>
        <dbReference type="EMBL" id="KKR99753.1"/>
    </source>
</evidence>
<dbReference type="InterPro" id="IPR011990">
    <property type="entry name" value="TPR-like_helical_dom_sf"/>
</dbReference>
<dbReference type="SUPFAM" id="SSF48452">
    <property type="entry name" value="TPR-like"/>
    <property type="match status" value="1"/>
</dbReference>
<dbReference type="SMART" id="SM00028">
    <property type="entry name" value="TPR"/>
    <property type="match status" value="2"/>
</dbReference>
<dbReference type="InterPro" id="IPR013105">
    <property type="entry name" value="TPR_2"/>
</dbReference>
<evidence type="ECO:0008006" key="6">
    <source>
        <dbReference type="Google" id="ProtNLM"/>
    </source>
</evidence>
<feature type="repeat" description="TPR" evidence="3">
    <location>
        <begin position="104"/>
        <end position="137"/>
    </location>
</feature>
<gene>
    <name evidence="4" type="ORF">UU50_C0003G0058</name>
</gene>
<evidence type="ECO:0000256" key="3">
    <source>
        <dbReference type="PROSITE-ProRule" id="PRU00339"/>
    </source>
</evidence>
<reference evidence="4 5" key="1">
    <citation type="journal article" date="2015" name="Nature">
        <title>rRNA introns, odd ribosomes, and small enigmatic genomes across a large radiation of phyla.</title>
        <authorList>
            <person name="Brown C.T."/>
            <person name="Hug L.A."/>
            <person name="Thomas B.C."/>
            <person name="Sharon I."/>
            <person name="Castelle C.J."/>
            <person name="Singh A."/>
            <person name="Wilkins M.J."/>
            <person name="Williams K.H."/>
            <person name="Banfield J.F."/>
        </authorList>
    </citation>
    <scope>NUCLEOTIDE SEQUENCE [LARGE SCALE GENOMIC DNA]</scope>
</reference>
<organism evidence="4 5">
    <name type="scientific">Candidatus Uhrbacteria bacterium GW2011_GWC1_41_20</name>
    <dbReference type="NCBI Taxonomy" id="1618983"/>
    <lineage>
        <taxon>Bacteria</taxon>
        <taxon>Candidatus Uhriibacteriota</taxon>
    </lineage>
</organism>
<comment type="caution">
    <text evidence="4">The sequence shown here is derived from an EMBL/GenBank/DDBJ whole genome shotgun (WGS) entry which is preliminary data.</text>
</comment>
<evidence type="ECO:0000313" key="5">
    <source>
        <dbReference type="Proteomes" id="UP000033930"/>
    </source>
</evidence>
<evidence type="ECO:0000256" key="1">
    <source>
        <dbReference type="ARBA" id="ARBA00022737"/>
    </source>
</evidence>
<name>A0A0G0VG21_9BACT</name>
<dbReference type="PROSITE" id="PS50005">
    <property type="entry name" value="TPR"/>
    <property type="match status" value="1"/>
</dbReference>
<sequence length="226" mass="25871">MKKLPLILAAIVIIVAGGYWLFQSTNPYYGLVTHMEVQSDPETVTTLQQQLAQSLSSITASKKADERPDLNLYEIAGTDAYYLGDLVQAREIYEEYFTYNSINPAAWNTYGNIVYMMEDWDKAEEAFRTALELSPMEEFYRDVIKVIERDETRGLEVEDLLLDYIDTIGQTQWVMVQLGEYYADHGQCQKSLDHYNVALTLAKNESGPVESIEQDMQVVEDTCIEE</sequence>
<dbReference type="EMBL" id="LCAW01000003">
    <property type="protein sequence ID" value="KKR99753.1"/>
    <property type="molecule type" value="Genomic_DNA"/>
</dbReference>